<evidence type="ECO:0000256" key="1">
    <source>
        <dbReference type="ARBA" id="ARBA00022448"/>
    </source>
</evidence>
<feature type="transmembrane region" description="Helical" evidence="7">
    <location>
        <begin position="13"/>
        <end position="33"/>
    </location>
</feature>
<dbReference type="EMBL" id="JAHRIO010042325">
    <property type="protein sequence ID" value="MEQ2172589.1"/>
    <property type="molecule type" value="Genomic_DNA"/>
</dbReference>
<evidence type="ECO:0000256" key="2">
    <source>
        <dbReference type="ARBA" id="ARBA00022692"/>
    </source>
</evidence>
<name>A0ABV0NP21_9TELE</name>
<gene>
    <name evidence="9" type="ORF">GOODEAATRI_022679</name>
</gene>
<dbReference type="Gene3D" id="3.40.50.300">
    <property type="entry name" value="P-loop containing nucleotide triphosphate hydrolases"/>
    <property type="match status" value="1"/>
</dbReference>
<dbReference type="InterPro" id="IPR036640">
    <property type="entry name" value="ABC1_TM_sf"/>
</dbReference>
<keyword evidence="10" id="KW-1185">Reference proteome</keyword>
<reference evidence="9 10" key="1">
    <citation type="submission" date="2021-06" db="EMBL/GenBank/DDBJ databases">
        <authorList>
            <person name="Palmer J.M."/>
        </authorList>
    </citation>
    <scope>NUCLEOTIDE SEQUENCE [LARGE SCALE GENOMIC DNA]</scope>
    <source>
        <strain evidence="9 10">GA_2019</strain>
        <tissue evidence="9">Muscle</tissue>
    </source>
</reference>
<feature type="domain" description="ABC transmembrane type-1" evidence="8">
    <location>
        <begin position="1"/>
        <end position="192"/>
    </location>
</feature>
<evidence type="ECO:0000256" key="4">
    <source>
        <dbReference type="ARBA" id="ARBA00022840"/>
    </source>
</evidence>
<evidence type="ECO:0000256" key="7">
    <source>
        <dbReference type="SAM" id="Phobius"/>
    </source>
</evidence>
<proteinExistence type="predicted"/>
<dbReference type="InterPro" id="IPR003439">
    <property type="entry name" value="ABC_transporter-like_ATP-bd"/>
</dbReference>
<feature type="non-terminal residue" evidence="9">
    <location>
        <position position="1"/>
    </location>
</feature>
<dbReference type="PANTHER" id="PTHR24223">
    <property type="entry name" value="ATP-BINDING CASSETTE SUB-FAMILY C"/>
    <property type="match status" value="1"/>
</dbReference>
<keyword evidence="5 7" id="KW-1133">Transmembrane helix</keyword>
<keyword evidence="4" id="KW-0067">ATP-binding</keyword>
<dbReference type="InterPro" id="IPR027417">
    <property type="entry name" value="P-loop_NTPase"/>
</dbReference>
<evidence type="ECO:0000256" key="3">
    <source>
        <dbReference type="ARBA" id="ARBA00022741"/>
    </source>
</evidence>
<sequence length="297" mass="33571">DIFTVDEAIPQSFRSWILCLLGVLGTLFVICLATPFFTIIIIPLAVVYFFVLFSVHVYLMFSLHSQRFYVAASRQLRRLDSVSRSPIYSHFGETVSGLSVIRAYNHQERFLKHNEITIDENLKSVYPWIVSNRWLAIRLEFLGNLVVFFSALFAVISRNSIDSGLAGLSISYALNVTQTLNWLIGIVGRTGAGKSSLTNCLFRIIEAAEGRILIDDVDISTIGLHDLRNRITIIPQDPVLFSGTLRMNLDPFDKFSDEEIWRVLQLSHLRDYVAGLQEGLQHEVAEGGENLRWATSS</sequence>
<dbReference type="InterPro" id="IPR011527">
    <property type="entry name" value="ABC1_TM_dom"/>
</dbReference>
<feature type="transmembrane region" description="Helical" evidence="7">
    <location>
        <begin position="135"/>
        <end position="156"/>
    </location>
</feature>
<dbReference type="Pfam" id="PF00664">
    <property type="entry name" value="ABC_membrane"/>
    <property type="match status" value="1"/>
</dbReference>
<comment type="caution">
    <text evidence="9">The sequence shown here is derived from an EMBL/GenBank/DDBJ whole genome shotgun (WGS) entry which is preliminary data.</text>
</comment>
<accession>A0ABV0NP21</accession>
<keyword evidence="6 7" id="KW-0472">Membrane</keyword>
<evidence type="ECO:0000313" key="10">
    <source>
        <dbReference type="Proteomes" id="UP001476798"/>
    </source>
</evidence>
<dbReference type="PROSITE" id="PS50929">
    <property type="entry name" value="ABC_TM1F"/>
    <property type="match status" value="1"/>
</dbReference>
<keyword evidence="1" id="KW-0813">Transport</keyword>
<feature type="transmembrane region" description="Helical" evidence="7">
    <location>
        <begin position="40"/>
        <end position="61"/>
    </location>
</feature>
<dbReference type="Proteomes" id="UP001476798">
    <property type="component" value="Unassembled WGS sequence"/>
</dbReference>
<dbReference type="PANTHER" id="PTHR24223:SF176">
    <property type="entry name" value="ATP-BINDING CASSETTE SUB-FAMILY C MEMBER 2"/>
    <property type="match status" value="1"/>
</dbReference>
<evidence type="ECO:0000259" key="8">
    <source>
        <dbReference type="PROSITE" id="PS50929"/>
    </source>
</evidence>
<dbReference type="InterPro" id="IPR050173">
    <property type="entry name" value="ABC_transporter_C-like"/>
</dbReference>
<evidence type="ECO:0000256" key="6">
    <source>
        <dbReference type="ARBA" id="ARBA00023136"/>
    </source>
</evidence>
<organism evidence="9 10">
    <name type="scientific">Goodea atripinnis</name>
    <dbReference type="NCBI Taxonomy" id="208336"/>
    <lineage>
        <taxon>Eukaryota</taxon>
        <taxon>Metazoa</taxon>
        <taxon>Chordata</taxon>
        <taxon>Craniata</taxon>
        <taxon>Vertebrata</taxon>
        <taxon>Euteleostomi</taxon>
        <taxon>Actinopterygii</taxon>
        <taxon>Neopterygii</taxon>
        <taxon>Teleostei</taxon>
        <taxon>Neoteleostei</taxon>
        <taxon>Acanthomorphata</taxon>
        <taxon>Ovalentaria</taxon>
        <taxon>Atherinomorphae</taxon>
        <taxon>Cyprinodontiformes</taxon>
        <taxon>Goodeidae</taxon>
        <taxon>Goodea</taxon>
    </lineage>
</organism>
<dbReference type="SUPFAM" id="SSF90123">
    <property type="entry name" value="ABC transporter transmembrane region"/>
    <property type="match status" value="1"/>
</dbReference>
<protein>
    <recommendedName>
        <fullName evidence="8">ABC transmembrane type-1 domain-containing protein</fullName>
    </recommendedName>
</protein>
<keyword evidence="3" id="KW-0547">Nucleotide-binding</keyword>
<keyword evidence="2 7" id="KW-0812">Transmembrane</keyword>
<dbReference type="Pfam" id="PF00005">
    <property type="entry name" value="ABC_tran"/>
    <property type="match status" value="1"/>
</dbReference>
<dbReference type="SUPFAM" id="SSF52540">
    <property type="entry name" value="P-loop containing nucleoside triphosphate hydrolases"/>
    <property type="match status" value="1"/>
</dbReference>
<evidence type="ECO:0000256" key="5">
    <source>
        <dbReference type="ARBA" id="ARBA00022989"/>
    </source>
</evidence>
<evidence type="ECO:0000313" key="9">
    <source>
        <dbReference type="EMBL" id="MEQ2172589.1"/>
    </source>
</evidence>